<gene>
    <name evidence="8" type="ORF">FRY74_08455</name>
</gene>
<evidence type="ECO:0000313" key="8">
    <source>
        <dbReference type="EMBL" id="TXB65444.1"/>
    </source>
</evidence>
<dbReference type="PANTHER" id="PTHR46383:SF2">
    <property type="entry name" value="AMINOTRANSFERASE"/>
    <property type="match status" value="1"/>
</dbReference>
<comment type="caution">
    <text evidence="8">The sequence shown here is derived from an EMBL/GenBank/DDBJ whole genome shotgun (WGS) entry which is preliminary data.</text>
</comment>
<evidence type="ECO:0000256" key="1">
    <source>
        <dbReference type="ARBA" id="ARBA00001933"/>
    </source>
</evidence>
<dbReference type="PROSITE" id="PS00105">
    <property type="entry name" value="AA_TRANSFER_CLASS_1"/>
    <property type="match status" value="1"/>
</dbReference>
<dbReference type="GO" id="GO:0006520">
    <property type="term" value="P:amino acid metabolic process"/>
    <property type="evidence" value="ECO:0007669"/>
    <property type="project" value="InterPro"/>
</dbReference>
<dbReference type="InterPro" id="IPR015421">
    <property type="entry name" value="PyrdxlP-dep_Trfase_major"/>
</dbReference>
<keyword evidence="5" id="KW-0663">Pyridoxal phosphate</keyword>
<dbReference type="Pfam" id="PF00155">
    <property type="entry name" value="Aminotran_1_2"/>
    <property type="match status" value="1"/>
</dbReference>
<evidence type="ECO:0000256" key="3">
    <source>
        <dbReference type="ARBA" id="ARBA00022576"/>
    </source>
</evidence>
<keyword evidence="9" id="KW-1185">Reference proteome</keyword>
<comment type="cofactor">
    <cofactor evidence="1 6">
        <name>pyridoxal 5'-phosphate</name>
        <dbReference type="ChEBI" id="CHEBI:597326"/>
    </cofactor>
</comment>
<protein>
    <recommendedName>
        <fullName evidence="6">Aminotransferase</fullName>
        <ecNumber evidence="6">2.6.1.-</ecNumber>
    </recommendedName>
</protein>
<dbReference type="Proteomes" id="UP000321721">
    <property type="component" value="Unassembled WGS sequence"/>
</dbReference>
<evidence type="ECO:0000256" key="4">
    <source>
        <dbReference type="ARBA" id="ARBA00022679"/>
    </source>
</evidence>
<sequence>MPHTSNRGNEMPESPIRKLVPYAEIANNKGRVVYHLNIGQPDIETPQVAIDALRIIDRKVIEYSHSAGGIGYRTGLAEYYNKLNFNVTTDNILVTTGGSEALLFAFYSCMNEGDEVIIPEPFYANYNGFSKTAGVKVVPVTSNIDNGFALPPIADFEKLITPKTKAILICNPGNPTGYLYSKEELETLRDIVKKHDLYLISDEVYREFCYDGKTHHSVFNLTGIENNSIVIDSVSKRYSMCGARIGAFLTKNKELLAVALKYAQARLSPPTMGQIAGEAALNTPQSYFDNVINEYVNRRDVLIEGLNSIEGVKCPNPGGAFYAVAELPVDNAEKFCQWLLEEFEYNNQTVMLAPAAGFYATKGLGEKEVRLAYVLNVDSLKKAIECLRHALNVYEGSTIKNKVLV</sequence>
<evidence type="ECO:0000313" key="9">
    <source>
        <dbReference type="Proteomes" id="UP000321721"/>
    </source>
</evidence>
<dbReference type="InterPro" id="IPR015422">
    <property type="entry name" value="PyrdxlP-dep_Trfase_small"/>
</dbReference>
<evidence type="ECO:0000256" key="2">
    <source>
        <dbReference type="ARBA" id="ARBA00007441"/>
    </source>
</evidence>
<dbReference type="PANTHER" id="PTHR46383">
    <property type="entry name" value="ASPARTATE AMINOTRANSFERASE"/>
    <property type="match status" value="1"/>
</dbReference>
<dbReference type="EC" id="2.6.1.-" evidence="6"/>
<keyword evidence="4 6" id="KW-0808">Transferase</keyword>
<dbReference type="Gene3D" id="3.90.1150.10">
    <property type="entry name" value="Aspartate Aminotransferase, domain 1"/>
    <property type="match status" value="1"/>
</dbReference>
<dbReference type="CDD" id="cd00609">
    <property type="entry name" value="AAT_like"/>
    <property type="match status" value="1"/>
</dbReference>
<organism evidence="8 9">
    <name type="scientific">Vicingus serpentipes</name>
    <dbReference type="NCBI Taxonomy" id="1926625"/>
    <lineage>
        <taxon>Bacteria</taxon>
        <taxon>Pseudomonadati</taxon>
        <taxon>Bacteroidota</taxon>
        <taxon>Flavobacteriia</taxon>
        <taxon>Flavobacteriales</taxon>
        <taxon>Vicingaceae</taxon>
        <taxon>Vicingus</taxon>
    </lineage>
</organism>
<dbReference type="AlphaFoldDB" id="A0A5C6RTZ4"/>
<dbReference type="SUPFAM" id="SSF53383">
    <property type="entry name" value="PLP-dependent transferases"/>
    <property type="match status" value="1"/>
</dbReference>
<name>A0A5C6RTZ4_9FLAO</name>
<dbReference type="RefSeq" id="WP_147100477.1">
    <property type="nucleotide sequence ID" value="NZ_VOOS01000003.1"/>
</dbReference>
<proteinExistence type="inferred from homology"/>
<evidence type="ECO:0000259" key="7">
    <source>
        <dbReference type="Pfam" id="PF00155"/>
    </source>
</evidence>
<evidence type="ECO:0000256" key="5">
    <source>
        <dbReference type="ARBA" id="ARBA00022898"/>
    </source>
</evidence>
<dbReference type="GO" id="GO:0030170">
    <property type="term" value="F:pyridoxal phosphate binding"/>
    <property type="evidence" value="ECO:0007669"/>
    <property type="project" value="InterPro"/>
</dbReference>
<comment type="similarity">
    <text evidence="2 6">Belongs to the class-I pyridoxal-phosphate-dependent aminotransferase family.</text>
</comment>
<feature type="domain" description="Aminotransferase class I/classII large" evidence="7">
    <location>
        <begin position="34"/>
        <end position="346"/>
    </location>
</feature>
<dbReference type="EMBL" id="VOOS01000003">
    <property type="protein sequence ID" value="TXB65444.1"/>
    <property type="molecule type" value="Genomic_DNA"/>
</dbReference>
<dbReference type="NCBIfam" id="NF005744">
    <property type="entry name" value="PRK07568.1"/>
    <property type="match status" value="1"/>
</dbReference>
<evidence type="ECO:0000256" key="6">
    <source>
        <dbReference type="RuleBase" id="RU000481"/>
    </source>
</evidence>
<dbReference type="InterPro" id="IPR004838">
    <property type="entry name" value="NHTrfase_class1_PyrdxlP-BS"/>
</dbReference>
<keyword evidence="3 6" id="KW-0032">Aminotransferase</keyword>
<dbReference type="InterPro" id="IPR015424">
    <property type="entry name" value="PyrdxlP-dep_Trfase"/>
</dbReference>
<dbReference type="InterPro" id="IPR050596">
    <property type="entry name" value="AspAT/PAT-like"/>
</dbReference>
<accession>A0A5C6RTZ4</accession>
<dbReference type="Gene3D" id="3.40.640.10">
    <property type="entry name" value="Type I PLP-dependent aspartate aminotransferase-like (Major domain)"/>
    <property type="match status" value="1"/>
</dbReference>
<dbReference type="OrthoDB" id="9802328at2"/>
<dbReference type="InterPro" id="IPR004839">
    <property type="entry name" value="Aminotransferase_I/II_large"/>
</dbReference>
<dbReference type="GO" id="GO:0008483">
    <property type="term" value="F:transaminase activity"/>
    <property type="evidence" value="ECO:0007669"/>
    <property type="project" value="UniProtKB-KW"/>
</dbReference>
<reference evidence="8 9" key="1">
    <citation type="submission" date="2019-08" db="EMBL/GenBank/DDBJ databases">
        <title>Genome of Vicingus serpentipes NCIMB 15042.</title>
        <authorList>
            <person name="Bowman J.P."/>
        </authorList>
    </citation>
    <scope>NUCLEOTIDE SEQUENCE [LARGE SCALE GENOMIC DNA]</scope>
    <source>
        <strain evidence="8 9">NCIMB 15042</strain>
    </source>
</reference>